<evidence type="ECO:0000313" key="2">
    <source>
        <dbReference type="EMBL" id="KHJ94398.1"/>
    </source>
</evidence>
<protein>
    <submittedName>
        <fullName evidence="2">Uncharacterized protein</fullName>
    </submittedName>
</protein>
<dbReference type="AlphaFoldDB" id="A0A0B1TA00"/>
<keyword evidence="3" id="KW-1185">Reference proteome</keyword>
<dbReference type="OrthoDB" id="6275927at2759"/>
<organism evidence="2 3">
    <name type="scientific">Oesophagostomum dentatum</name>
    <name type="common">Nodular worm</name>
    <dbReference type="NCBI Taxonomy" id="61180"/>
    <lineage>
        <taxon>Eukaryota</taxon>
        <taxon>Metazoa</taxon>
        <taxon>Ecdysozoa</taxon>
        <taxon>Nematoda</taxon>
        <taxon>Chromadorea</taxon>
        <taxon>Rhabditida</taxon>
        <taxon>Rhabditina</taxon>
        <taxon>Rhabditomorpha</taxon>
        <taxon>Strongyloidea</taxon>
        <taxon>Strongylidae</taxon>
        <taxon>Oesophagostomum</taxon>
    </lineage>
</organism>
<dbReference type="Proteomes" id="UP000053660">
    <property type="component" value="Unassembled WGS sequence"/>
</dbReference>
<evidence type="ECO:0000256" key="1">
    <source>
        <dbReference type="SAM" id="MobiDB-lite"/>
    </source>
</evidence>
<proteinExistence type="predicted"/>
<accession>A0A0B1TA00</accession>
<reference evidence="2 3" key="1">
    <citation type="submission" date="2014-03" db="EMBL/GenBank/DDBJ databases">
        <title>Draft genome of the hookworm Oesophagostomum dentatum.</title>
        <authorList>
            <person name="Mitreva M."/>
        </authorList>
    </citation>
    <scope>NUCLEOTIDE SEQUENCE [LARGE SCALE GENOMIC DNA]</scope>
    <source>
        <strain evidence="2 3">OD-Hann</strain>
    </source>
</reference>
<feature type="compositionally biased region" description="Pro residues" evidence="1">
    <location>
        <begin position="11"/>
        <end position="22"/>
    </location>
</feature>
<sequence length="220" mass="23936">MEPRHTAHQVAPPPMRTHVLPPPRMGTVTQVRLQPAPQMVSQSHSGMINQMEHARPMQMQYVPQQGMQQIQVQQVQQGAVPANVAFAPQGSVRMVQTIQAQPGQQYVIAQSGQQLGPGVMFLQQANGQSIPVTVGPNGVLQPRIQPAHGAHPLHQLDGNGGLLEDDEDVMDAPCSSKSVARKFSRCTSKKKSATGRFPFLCLPPFCFVLLNGSERILPGY</sequence>
<dbReference type="EMBL" id="KN550347">
    <property type="protein sequence ID" value="KHJ94398.1"/>
    <property type="molecule type" value="Genomic_DNA"/>
</dbReference>
<name>A0A0B1TA00_OESDE</name>
<gene>
    <name evidence="2" type="ORF">OESDEN_05677</name>
</gene>
<evidence type="ECO:0000313" key="3">
    <source>
        <dbReference type="Proteomes" id="UP000053660"/>
    </source>
</evidence>
<feature type="region of interest" description="Disordered" evidence="1">
    <location>
        <begin position="1"/>
        <end position="22"/>
    </location>
</feature>